<dbReference type="InterPro" id="IPR001005">
    <property type="entry name" value="SANT/Myb"/>
</dbReference>
<evidence type="ECO:0000256" key="2">
    <source>
        <dbReference type="ARBA" id="ARBA00022737"/>
    </source>
</evidence>
<dbReference type="GO" id="GO:0005634">
    <property type="term" value="C:nucleus"/>
    <property type="evidence" value="ECO:0007669"/>
    <property type="project" value="UniProtKB-SubCell"/>
</dbReference>
<protein>
    <submittedName>
        <fullName evidence="10">Uncharacterized protein</fullName>
    </submittedName>
</protein>
<proteinExistence type="predicted"/>
<dbReference type="SMART" id="SM00717">
    <property type="entry name" value="SANT"/>
    <property type="match status" value="2"/>
</dbReference>
<dbReference type="PROSITE" id="PS50090">
    <property type="entry name" value="MYB_LIKE"/>
    <property type="match status" value="2"/>
</dbReference>
<comment type="subcellular location">
    <subcellularLocation>
        <location evidence="1">Nucleus</location>
    </subcellularLocation>
</comment>
<accession>A0AAD3NU87</accession>
<dbReference type="PROSITE" id="PS51294">
    <property type="entry name" value="HTH_MYB"/>
    <property type="match status" value="2"/>
</dbReference>
<dbReference type="Pfam" id="PF00249">
    <property type="entry name" value="Myb_DNA-binding"/>
    <property type="match status" value="2"/>
</dbReference>
<name>A0AAD3NU87_CRYJA</name>
<evidence type="ECO:0000313" key="11">
    <source>
        <dbReference type="Proteomes" id="UP001234787"/>
    </source>
</evidence>
<keyword evidence="4" id="KW-0238">DNA-binding</keyword>
<dbReference type="CDD" id="cd00167">
    <property type="entry name" value="SANT"/>
    <property type="match status" value="2"/>
</dbReference>
<feature type="domain" description="Myb-like" evidence="7">
    <location>
        <begin position="62"/>
        <end position="112"/>
    </location>
</feature>
<comment type="caution">
    <text evidence="10">The sequence shown here is derived from an EMBL/GenBank/DDBJ whole genome shotgun (WGS) entry which is preliminary data.</text>
</comment>
<dbReference type="FunFam" id="1.10.10.60:FF:000394">
    <property type="entry name" value="MYB transcription factor"/>
    <property type="match status" value="1"/>
</dbReference>
<evidence type="ECO:0000259" key="7">
    <source>
        <dbReference type="PROSITE" id="PS50090"/>
    </source>
</evidence>
<dbReference type="GO" id="GO:0000976">
    <property type="term" value="F:transcription cis-regulatory region binding"/>
    <property type="evidence" value="ECO:0007669"/>
    <property type="project" value="UniProtKB-ARBA"/>
</dbReference>
<feature type="domain" description="HTH myb-type" evidence="8">
    <location>
        <begin position="62"/>
        <end position="116"/>
    </location>
</feature>
<keyword evidence="11" id="KW-1185">Reference proteome</keyword>
<evidence type="ECO:0000256" key="4">
    <source>
        <dbReference type="ARBA" id="ARBA00023125"/>
    </source>
</evidence>
<gene>
    <name evidence="9" type="ORF">SUGI_1524270</name>
    <name evidence="10" type="ORF">SUGI_1524600</name>
</gene>
<dbReference type="InterPro" id="IPR015495">
    <property type="entry name" value="Myb_TF_plants"/>
</dbReference>
<dbReference type="InterPro" id="IPR009057">
    <property type="entry name" value="Homeodomain-like_sf"/>
</dbReference>
<reference evidence="10" key="1">
    <citation type="submission" date="2022-12" db="EMBL/GenBank/DDBJ databases">
        <title>Chromosome-Level Genome Assembly of Japanese Cedar (Cryptomeriajaponica D. Don).</title>
        <authorList>
            <person name="Fujino T."/>
            <person name="Yamaguchi K."/>
            <person name="Yokoyama T."/>
            <person name="Hamanaka T."/>
            <person name="Harazono Y."/>
            <person name="Kamada H."/>
            <person name="Kobayashi W."/>
            <person name="Ujino-Ihara T."/>
            <person name="Uchiyama K."/>
            <person name="Matsumoto A."/>
            <person name="Izuno A."/>
            <person name="Tsumura Y."/>
            <person name="Toyoda A."/>
            <person name="Shigenobu S."/>
            <person name="Moriguchi Y."/>
            <person name="Ueno S."/>
            <person name="Kasahara M."/>
        </authorList>
    </citation>
    <scope>NUCLEOTIDE SEQUENCE</scope>
</reference>
<evidence type="ECO:0000256" key="3">
    <source>
        <dbReference type="ARBA" id="ARBA00023015"/>
    </source>
</evidence>
<keyword evidence="5" id="KW-0804">Transcription</keyword>
<feature type="domain" description="Myb-like" evidence="7">
    <location>
        <begin position="9"/>
        <end position="61"/>
    </location>
</feature>
<keyword evidence="3" id="KW-0805">Transcription regulation</keyword>
<dbReference type="InterPro" id="IPR017930">
    <property type="entry name" value="Myb_dom"/>
</dbReference>
<evidence type="ECO:0000313" key="10">
    <source>
        <dbReference type="EMBL" id="GLJ59841.1"/>
    </source>
</evidence>
<feature type="domain" description="HTH myb-type" evidence="8">
    <location>
        <begin position="9"/>
        <end position="61"/>
    </location>
</feature>
<dbReference type="AlphaFoldDB" id="A0AAD3NU87"/>
<dbReference type="Gene3D" id="1.10.10.60">
    <property type="entry name" value="Homeodomain-like"/>
    <property type="match status" value="2"/>
</dbReference>
<organism evidence="10 11">
    <name type="scientific">Cryptomeria japonica</name>
    <name type="common">Japanese cedar</name>
    <name type="synonym">Cupressus japonica</name>
    <dbReference type="NCBI Taxonomy" id="3369"/>
    <lineage>
        <taxon>Eukaryota</taxon>
        <taxon>Viridiplantae</taxon>
        <taxon>Streptophyta</taxon>
        <taxon>Embryophyta</taxon>
        <taxon>Tracheophyta</taxon>
        <taxon>Spermatophyta</taxon>
        <taxon>Pinopsida</taxon>
        <taxon>Pinidae</taxon>
        <taxon>Conifers II</taxon>
        <taxon>Cupressales</taxon>
        <taxon>Cupressaceae</taxon>
        <taxon>Cryptomeria</taxon>
    </lineage>
</organism>
<evidence type="ECO:0000256" key="6">
    <source>
        <dbReference type="ARBA" id="ARBA00023242"/>
    </source>
</evidence>
<dbReference type="FunFam" id="1.10.10.60:FF:000015">
    <property type="entry name" value="Transcription factor RAX3"/>
    <property type="match status" value="1"/>
</dbReference>
<dbReference type="Proteomes" id="UP001234787">
    <property type="component" value="Unassembled WGS sequence"/>
</dbReference>
<dbReference type="EMBL" id="BSEH01001902">
    <property type="protein sequence ID" value="GLJ59841.1"/>
    <property type="molecule type" value="Genomic_DNA"/>
</dbReference>
<evidence type="ECO:0000313" key="9">
    <source>
        <dbReference type="EMBL" id="GLJ59827.1"/>
    </source>
</evidence>
<dbReference type="EMBL" id="BSEH01001746">
    <property type="protein sequence ID" value="GLJ59827.1"/>
    <property type="molecule type" value="Genomic_DNA"/>
</dbReference>
<evidence type="ECO:0000256" key="5">
    <source>
        <dbReference type="ARBA" id="ARBA00023163"/>
    </source>
</evidence>
<evidence type="ECO:0000259" key="8">
    <source>
        <dbReference type="PROSITE" id="PS51294"/>
    </source>
</evidence>
<dbReference type="PANTHER" id="PTHR10641:SF1413">
    <property type="entry name" value="MYB-RELATED PROTEIN MYB4"/>
    <property type="match status" value="1"/>
</dbReference>
<keyword evidence="2" id="KW-0677">Repeat</keyword>
<dbReference type="SUPFAM" id="SSF46689">
    <property type="entry name" value="Homeodomain-like"/>
    <property type="match status" value="1"/>
</dbReference>
<evidence type="ECO:0000256" key="1">
    <source>
        <dbReference type="ARBA" id="ARBA00004123"/>
    </source>
</evidence>
<sequence length="290" mass="32907">MGRAPCCDKIGLNKGPWSPQEDRILIHFIRMNGHGNWRAVPKQAGLLRCGKSCRLRWVNYLRPEIKHGNFTSEEEETIIKLHQLLGNRWSAIASRLPGRTDNEIKNVWNTRLKKRVSRVGLDPVTHHSKSPKAEHNLISLDYSHCSEKSPSMEEGNSGLIRAKAMVDFPTRISNSSDTFYDSYNLSSGILSSINSIDREFVNGDSSSSLDWFESSCTNSSDEPIRYNHETEISTYEVMWEAHNFLSCMDDADKDHHILNNLELQSNDDDCDGFGYWLNILNQAGSSSTLL</sequence>
<keyword evidence="6" id="KW-0539">Nucleus</keyword>
<dbReference type="PANTHER" id="PTHR10641">
    <property type="entry name" value="MYB FAMILY TRANSCRIPTION FACTOR"/>
    <property type="match status" value="1"/>
</dbReference>